<proteinExistence type="predicted"/>
<sequence>MKTKQFLRTIFLCFTLLTFNYSCDMLEEEEEVEATTTNEKPGYDYTFTCPSGTKSTVPIPKGSEKCQKAQEYFAKIYGCNEADYFNQANCRVCNDCGWTNYCSVCK</sequence>
<reference evidence="1 2" key="1">
    <citation type="submission" date="2019-03" db="EMBL/GenBank/DDBJ databases">
        <title>Genomic Encyclopedia of Type Strains, Phase III (KMG-III): the genomes of soil and plant-associated and newly described type strains.</title>
        <authorList>
            <person name="Whitman W."/>
        </authorList>
    </citation>
    <scope>NUCLEOTIDE SEQUENCE [LARGE SCALE GENOMIC DNA]</scope>
    <source>
        <strain evidence="1 2">CGMCC 1.12802</strain>
    </source>
</reference>
<comment type="caution">
    <text evidence="1">The sequence shown here is derived from an EMBL/GenBank/DDBJ whole genome shotgun (WGS) entry which is preliminary data.</text>
</comment>
<accession>A0A4R8I8Y6</accession>
<protein>
    <submittedName>
        <fullName evidence="1">Uncharacterized protein</fullName>
    </submittedName>
</protein>
<gene>
    <name evidence="1" type="ORF">B0I22_3176</name>
</gene>
<dbReference type="Proteomes" id="UP000295313">
    <property type="component" value="Unassembled WGS sequence"/>
</dbReference>
<dbReference type="EMBL" id="SOEO01000003">
    <property type="protein sequence ID" value="TDX83112.1"/>
    <property type="molecule type" value="Genomic_DNA"/>
</dbReference>
<evidence type="ECO:0000313" key="1">
    <source>
        <dbReference type="EMBL" id="TDX83112.1"/>
    </source>
</evidence>
<evidence type="ECO:0000313" key="2">
    <source>
        <dbReference type="Proteomes" id="UP000295313"/>
    </source>
</evidence>
<dbReference type="AlphaFoldDB" id="A0A4R8I8Y6"/>
<keyword evidence="2" id="KW-1185">Reference proteome</keyword>
<name>A0A4R8I8Y6_9FLAO</name>
<organism evidence="1 2">
    <name type="scientific">Epilithonimonas xixisoli</name>
    <dbReference type="NCBI Taxonomy" id="1476462"/>
    <lineage>
        <taxon>Bacteria</taxon>
        <taxon>Pseudomonadati</taxon>
        <taxon>Bacteroidota</taxon>
        <taxon>Flavobacteriia</taxon>
        <taxon>Flavobacteriales</taxon>
        <taxon>Weeksellaceae</taxon>
        <taxon>Chryseobacterium group</taxon>
        <taxon>Epilithonimonas</taxon>
    </lineage>
</organism>